<organism evidence="2 4">
    <name type="scientific">Medicago truncatula</name>
    <name type="common">Barrel medic</name>
    <name type="synonym">Medicago tribuloides</name>
    <dbReference type="NCBI Taxonomy" id="3880"/>
    <lineage>
        <taxon>Eukaryota</taxon>
        <taxon>Viridiplantae</taxon>
        <taxon>Streptophyta</taxon>
        <taxon>Embryophyta</taxon>
        <taxon>Tracheophyta</taxon>
        <taxon>Spermatophyta</taxon>
        <taxon>Magnoliopsida</taxon>
        <taxon>eudicotyledons</taxon>
        <taxon>Gunneridae</taxon>
        <taxon>Pentapetalae</taxon>
        <taxon>rosids</taxon>
        <taxon>fabids</taxon>
        <taxon>Fabales</taxon>
        <taxon>Fabaceae</taxon>
        <taxon>Papilionoideae</taxon>
        <taxon>50 kb inversion clade</taxon>
        <taxon>NPAAA clade</taxon>
        <taxon>Hologalegina</taxon>
        <taxon>IRL clade</taxon>
        <taxon>Trifolieae</taxon>
        <taxon>Medicago</taxon>
    </lineage>
</organism>
<evidence type="ECO:0000313" key="2">
    <source>
        <dbReference type="EMBL" id="KEH27865.1"/>
    </source>
</evidence>
<keyword evidence="1" id="KW-0175">Coiled coil</keyword>
<dbReference type="EMBL" id="CM001221">
    <property type="protein sequence ID" value="KEH27865.1"/>
    <property type="molecule type" value="Genomic_DNA"/>
</dbReference>
<gene>
    <name evidence="2" type="ordered locus">MTR_5g045335</name>
</gene>
<reference evidence="3" key="3">
    <citation type="submission" date="2015-04" db="UniProtKB">
        <authorList>
            <consortium name="EnsemblPlants"/>
        </authorList>
    </citation>
    <scope>IDENTIFICATION</scope>
    <source>
        <strain evidence="3">cv. Jemalong A17</strain>
    </source>
</reference>
<sequence>MRAENASLKEKLKTHEELIRASQEDSRFLREQMTKLMEMVSQGHLHPPPPAST</sequence>
<proteinExistence type="predicted"/>
<protein>
    <submittedName>
        <fullName evidence="2 3">Uncharacterized protein</fullName>
    </submittedName>
</protein>
<feature type="coiled-coil region" evidence="1">
    <location>
        <begin position="5"/>
        <end position="32"/>
    </location>
</feature>
<dbReference type="PaxDb" id="3880-AES97101"/>
<accession>A0A072UPW8</accession>
<dbReference type="HOGENOM" id="CLU_193273_0_0_1"/>
<dbReference type="Proteomes" id="UP000002051">
    <property type="component" value="Chromosome 5"/>
</dbReference>
<dbReference type="EnsemblPlants" id="KEH27865">
    <property type="protein sequence ID" value="KEH27865"/>
    <property type="gene ID" value="MTR_5g045335"/>
</dbReference>
<name>A0A072UPW8_MEDTR</name>
<reference evidence="2 4" key="2">
    <citation type="journal article" date="2014" name="BMC Genomics">
        <title>An improved genome release (version Mt4.0) for the model legume Medicago truncatula.</title>
        <authorList>
            <person name="Tang H."/>
            <person name="Krishnakumar V."/>
            <person name="Bidwell S."/>
            <person name="Rosen B."/>
            <person name="Chan A."/>
            <person name="Zhou S."/>
            <person name="Gentzbittel L."/>
            <person name="Childs K.L."/>
            <person name="Yandell M."/>
            <person name="Gundlach H."/>
            <person name="Mayer K.F."/>
            <person name="Schwartz D.C."/>
            <person name="Town C.D."/>
        </authorList>
    </citation>
    <scope>GENOME REANNOTATION</scope>
    <source>
        <strain evidence="2">A17</strain>
        <strain evidence="3 4">cv. Jemalong A17</strain>
    </source>
</reference>
<evidence type="ECO:0000313" key="4">
    <source>
        <dbReference type="Proteomes" id="UP000002051"/>
    </source>
</evidence>
<dbReference type="AlphaFoldDB" id="A0A072UPW8"/>
<evidence type="ECO:0000313" key="3">
    <source>
        <dbReference type="EnsemblPlants" id="KEH27865"/>
    </source>
</evidence>
<reference evidence="2 4" key="1">
    <citation type="journal article" date="2011" name="Nature">
        <title>The Medicago genome provides insight into the evolution of rhizobial symbioses.</title>
        <authorList>
            <person name="Young N.D."/>
            <person name="Debelle F."/>
            <person name="Oldroyd G.E."/>
            <person name="Geurts R."/>
            <person name="Cannon S.B."/>
            <person name="Udvardi M.K."/>
            <person name="Benedito V.A."/>
            <person name="Mayer K.F."/>
            <person name="Gouzy J."/>
            <person name="Schoof H."/>
            <person name="Van de Peer Y."/>
            <person name="Proost S."/>
            <person name="Cook D.R."/>
            <person name="Meyers B.C."/>
            <person name="Spannagl M."/>
            <person name="Cheung F."/>
            <person name="De Mita S."/>
            <person name="Krishnakumar V."/>
            <person name="Gundlach H."/>
            <person name="Zhou S."/>
            <person name="Mudge J."/>
            <person name="Bharti A.K."/>
            <person name="Murray J.D."/>
            <person name="Naoumkina M.A."/>
            <person name="Rosen B."/>
            <person name="Silverstein K.A."/>
            <person name="Tang H."/>
            <person name="Rombauts S."/>
            <person name="Zhao P.X."/>
            <person name="Zhou P."/>
            <person name="Barbe V."/>
            <person name="Bardou P."/>
            <person name="Bechner M."/>
            <person name="Bellec A."/>
            <person name="Berger A."/>
            <person name="Berges H."/>
            <person name="Bidwell S."/>
            <person name="Bisseling T."/>
            <person name="Choisne N."/>
            <person name="Couloux A."/>
            <person name="Denny R."/>
            <person name="Deshpande S."/>
            <person name="Dai X."/>
            <person name="Doyle J.J."/>
            <person name="Dudez A.M."/>
            <person name="Farmer A.D."/>
            <person name="Fouteau S."/>
            <person name="Franken C."/>
            <person name="Gibelin C."/>
            <person name="Gish J."/>
            <person name="Goldstein S."/>
            <person name="Gonzalez A.J."/>
            <person name="Green P.J."/>
            <person name="Hallab A."/>
            <person name="Hartog M."/>
            <person name="Hua A."/>
            <person name="Humphray S.J."/>
            <person name="Jeong D.H."/>
            <person name="Jing Y."/>
            <person name="Jocker A."/>
            <person name="Kenton S.M."/>
            <person name="Kim D.J."/>
            <person name="Klee K."/>
            <person name="Lai H."/>
            <person name="Lang C."/>
            <person name="Lin S."/>
            <person name="Macmil S.L."/>
            <person name="Magdelenat G."/>
            <person name="Matthews L."/>
            <person name="McCorrison J."/>
            <person name="Monaghan E.L."/>
            <person name="Mun J.H."/>
            <person name="Najar F.Z."/>
            <person name="Nicholson C."/>
            <person name="Noirot C."/>
            <person name="O'Bleness M."/>
            <person name="Paule C.R."/>
            <person name="Poulain J."/>
            <person name="Prion F."/>
            <person name="Qin B."/>
            <person name="Qu C."/>
            <person name="Retzel E.F."/>
            <person name="Riddle C."/>
            <person name="Sallet E."/>
            <person name="Samain S."/>
            <person name="Samson N."/>
            <person name="Sanders I."/>
            <person name="Saurat O."/>
            <person name="Scarpelli C."/>
            <person name="Schiex T."/>
            <person name="Segurens B."/>
            <person name="Severin A.J."/>
            <person name="Sherrier D.J."/>
            <person name="Shi R."/>
            <person name="Sims S."/>
            <person name="Singer S.R."/>
            <person name="Sinharoy S."/>
            <person name="Sterck L."/>
            <person name="Viollet A."/>
            <person name="Wang B.B."/>
            <person name="Wang K."/>
            <person name="Wang M."/>
            <person name="Wang X."/>
            <person name="Warfsmann J."/>
            <person name="Weissenbach J."/>
            <person name="White D.D."/>
            <person name="White J.D."/>
            <person name="Wiley G.B."/>
            <person name="Wincker P."/>
            <person name="Xing Y."/>
            <person name="Yang L."/>
            <person name="Yao Z."/>
            <person name="Ying F."/>
            <person name="Zhai J."/>
            <person name="Zhou L."/>
            <person name="Zuber A."/>
            <person name="Denarie J."/>
            <person name="Dixon R.A."/>
            <person name="May G.D."/>
            <person name="Schwartz D.C."/>
            <person name="Rogers J."/>
            <person name="Quetier F."/>
            <person name="Town C.D."/>
            <person name="Roe B.A."/>
        </authorList>
    </citation>
    <scope>NUCLEOTIDE SEQUENCE [LARGE SCALE GENOMIC DNA]</scope>
    <source>
        <strain evidence="2">A17</strain>
        <strain evidence="3 4">cv. Jemalong A17</strain>
    </source>
</reference>
<keyword evidence="4" id="KW-1185">Reference proteome</keyword>
<evidence type="ECO:0000256" key="1">
    <source>
        <dbReference type="SAM" id="Coils"/>
    </source>
</evidence>